<evidence type="ECO:0000313" key="3">
    <source>
        <dbReference type="EMBL" id="GGJ32290.1"/>
    </source>
</evidence>
<dbReference type="InterPro" id="IPR002252">
    <property type="entry name" value="Glyco_hydro_36"/>
</dbReference>
<sequence>MQDRLTTQTHTWILPAQPYQILLNGYQSWSDADLRDLSDVQQRPILDELVKQGYDIQFPPSGEKGIWRSHHLIALITESGAYVGFALSAKTSVSCWEARIEAEKVTVTLLTDGPPEEVVFEWTDAPIERIEELSRQFAHNMQAPQWKPVRVWCSWYSYYRNITEHDFLENARLARELSLPFDCFQLDDGYQNDLGDWLEKRPSFQGDVARIPAQIEALGFKAGLWIAPFIASPTSQLFRDHPDWFLKDEKGQPVVAGDNWDNDYYALDLSQQEVLDWLEELACTFKSHGYTYFKLDFLFAGALPGVRRGGLSRTEAYRKGLEAFKRGAGDAFILGCGAPLAQSVGLVDAMRIGPDVAPVWDDGSRRRWVKDGSHPSLKGTLQTCLSRFYQYHWYMPDPDVMIARQKLSLLSDMEREALLRLLQVCGGLLASSDPLMLLEKQDLDVLRTSLDFQPRDLPRTLQERFGVAPTHYHTVTFNLTEDLQDGIFPHGSRVERVLERV</sequence>
<organism evidence="3 4">
    <name type="scientific">Deinococcus roseus</name>
    <dbReference type="NCBI Taxonomy" id="392414"/>
    <lineage>
        <taxon>Bacteria</taxon>
        <taxon>Thermotogati</taxon>
        <taxon>Deinococcota</taxon>
        <taxon>Deinococci</taxon>
        <taxon>Deinococcales</taxon>
        <taxon>Deinococcaceae</taxon>
        <taxon>Deinococcus</taxon>
    </lineage>
</organism>
<dbReference type="CDD" id="cd14791">
    <property type="entry name" value="GH36"/>
    <property type="match status" value="1"/>
</dbReference>
<dbReference type="Proteomes" id="UP000632222">
    <property type="component" value="Unassembled WGS sequence"/>
</dbReference>
<keyword evidence="2" id="KW-0326">Glycosidase</keyword>
<dbReference type="RefSeq" id="WP_189002367.1">
    <property type="nucleotide sequence ID" value="NZ_BMOD01000005.1"/>
</dbReference>
<dbReference type="PANTHER" id="PTHR43053:SF3">
    <property type="entry name" value="ALPHA-GALACTOSIDASE C-RELATED"/>
    <property type="match status" value="1"/>
</dbReference>
<dbReference type="PANTHER" id="PTHR43053">
    <property type="entry name" value="GLYCOSIDASE FAMILY 31"/>
    <property type="match status" value="1"/>
</dbReference>
<dbReference type="SUPFAM" id="SSF51445">
    <property type="entry name" value="(Trans)glycosidases"/>
    <property type="match status" value="1"/>
</dbReference>
<gene>
    <name evidence="3" type="ORF">GCM10008938_18150</name>
</gene>
<evidence type="ECO:0000313" key="4">
    <source>
        <dbReference type="Proteomes" id="UP000632222"/>
    </source>
</evidence>
<evidence type="ECO:0000256" key="1">
    <source>
        <dbReference type="ARBA" id="ARBA00022801"/>
    </source>
</evidence>
<evidence type="ECO:0000256" key="2">
    <source>
        <dbReference type="ARBA" id="ARBA00023295"/>
    </source>
</evidence>
<name>A0ABQ2CY87_9DEIO</name>
<proteinExistence type="predicted"/>
<keyword evidence="1" id="KW-0378">Hydrolase</keyword>
<accession>A0ABQ2CY87</accession>
<keyword evidence="4" id="KW-1185">Reference proteome</keyword>
<reference evidence="4" key="1">
    <citation type="journal article" date="2019" name="Int. J. Syst. Evol. Microbiol.">
        <title>The Global Catalogue of Microorganisms (GCM) 10K type strain sequencing project: providing services to taxonomists for standard genome sequencing and annotation.</title>
        <authorList>
            <consortium name="The Broad Institute Genomics Platform"/>
            <consortium name="The Broad Institute Genome Sequencing Center for Infectious Disease"/>
            <person name="Wu L."/>
            <person name="Ma J."/>
        </authorList>
    </citation>
    <scope>NUCLEOTIDE SEQUENCE [LARGE SCALE GENOMIC DNA]</scope>
    <source>
        <strain evidence="4">JCM 14370</strain>
    </source>
</reference>
<dbReference type="Pfam" id="PF02065">
    <property type="entry name" value="Melibiase"/>
    <property type="match status" value="1"/>
</dbReference>
<dbReference type="Gene3D" id="3.20.20.70">
    <property type="entry name" value="Aldolase class I"/>
    <property type="match status" value="1"/>
</dbReference>
<dbReference type="EMBL" id="BMOD01000005">
    <property type="protein sequence ID" value="GGJ32290.1"/>
    <property type="molecule type" value="Genomic_DNA"/>
</dbReference>
<protein>
    <submittedName>
        <fullName evidence="3">Alpha-galactosidase</fullName>
    </submittedName>
</protein>
<dbReference type="InterPro" id="IPR017853">
    <property type="entry name" value="GH"/>
</dbReference>
<dbReference type="InterPro" id="IPR013785">
    <property type="entry name" value="Aldolase_TIM"/>
</dbReference>
<comment type="caution">
    <text evidence="3">The sequence shown here is derived from an EMBL/GenBank/DDBJ whole genome shotgun (WGS) entry which is preliminary data.</text>
</comment>
<dbReference type="InterPro" id="IPR050985">
    <property type="entry name" value="Alpha-glycosidase_related"/>
</dbReference>